<dbReference type="CDD" id="cd08500">
    <property type="entry name" value="PBP2_NikA_DppA_OppA_like_4"/>
    <property type="match status" value="1"/>
</dbReference>
<evidence type="ECO:0000259" key="4">
    <source>
        <dbReference type="Pfam" id="PF00496"/>
    </source>
</evidence>
<dbReference type="InterPro" id="IPR030678">
    <property type="entry name" value="Peptide/Ni-bd"/>
</dbReference>
<dbReference type="PANTHER" id="PTHR30290:SF9">
    <property type="entry name" value="OLIGOPEPTIDE-BINDING PROTEIN APPA"/>
    <property type="match status" value="1"/>
</dbReference>
<dbReference type="RefSeq" id="WP_413272654.1">
    <property type="nucleotide sequence ID" value="NZ_JBHFNQ010000170.1"/>
</dbReference>
<evidence type="ECO:0000313" key="5">
    <source>
        <dbReference type="EMBL" id="MFB2879619.1"/>
    </source>
</evidence>
<evidence type="ECO:0000313" key="6">
    <source>
        <dbReference type="Proteomes" id="UP001576774"/>
    </source>
</evidence>
<keyword evidence="3" id="KW-0732">Signal</keyword>
<keyword evidence="2" id="KW-0813">Transport</keyword>
<dbReference type="PIRSF" id="PIRSF002741">
    <property type="entry name" value="MppA"/>
    <property type="match status" value="1"/>
</dbReference>
<comment type="caution">
    <text evidence="5">The sequence shown here is derived from an EMBL/GenBank/DDBJ whole genome shotgun (WGS) entry which is preliminary data.</text>
</comment>
<keyword evidence="6" id="KW-1185">Reference proteome</keyword>
<evidence type="ECO:0000256" key="1">
    <source>
        <dbReference type="ARBA" id="ARBA00005695"/>
    </source>
</evidence>
<feature type="domain" description="Solute-binding protein family 5" evidence="4">
    <location>
        <begin position="85"/>
        <end position="494"/>
    </location>
</feature>
<proteinExistence type="inferred from homology"/>
<protein>
    <submittedName>
        <fullName evidence="5">ABC transporter substrate-binding protein</fullName>
    </submittedName>
</protein>
<dbReference type="EMBL" id="JBHFNQ010000170">
    <property type="protein sequence ID" value="MFB2879619.1"/>
    <property type="molecule type" value="Genomic_DNA"/>
</dbReference>
<organism evidence="5 6">
    <name type="scientific">Floridaenema aerugineum BLCC-F46</name>
    <dbReference type="NCBI Taxonomy" id="3153654"/>
    <lineage>
        <taxon>Bacteria</taxon>
        <taxon>Bacillati</taxon>
        <taxon>Cyanobacteriota</taxon>
        <taxon>Cyanophyceae</taxon>
        <taxon>Oscillatoriophycideae</taxon>
        <taxon>Aerosakkonematales</taxon>
        <taxon>Aerosakkonemataceae</taxon>
        <taxon>Floridanema</taxon>
        <taxon>Floridanema aerugineum</taxon>
    </lineage>
</organism>
<reference evidence="5 6" key="1">
    <citation type="submission" date="2024-09" db="EMBL/GenBank/DDBJ databases">
        <title>Floridaenema gen nov. (Aerosakkonemataceae, Aerosakkonematales ord. nov., Cyanobacteria) from benthic tropical and subtropical fresh waters, with the description of four new species.</title>
        <authorList>
            <person name="Moretto J.A."/>
            <person name="Berthold D.E."/>
            <person name="Lefler F.W."/>
            <person name="Huang I.-S."/>
            <person name="Laughinghouse H. IV."/>
        </authorList>
    </citation>
    <scope>NUCLEOTIDE SEQUENCE [LARGE SCALE GENOMIC DNA]</scope>
    <source>
        <strain evidence="5 6">BLCC-F46</strain>
    </source>
</reference>
<dbReference type="Proteomes" id="UP001576774">
    <property type="component" value="Unassembled WGS sequence"/>
</dbReference>
<dbReference type="Pfam" id="PF00496">
    <property type="entry name" value="SBP_bac_5"/>
    <property type="match status" value="1"/>
</dbReference>
<dbReference type="PANTHER" id="PTHR30290">
    <property type="entry name" value="PERIPLASMIC BINDING COMPONENT OF ABC TRANSPORTER"/>
    <property type="match status" value="1"/>
</dbReference>
<evidence type="ECO:0000256" key="3">
    <source>
        <dbReference type="ARBA" id="ARBA00022729"/>
    </source>
</evidence>
<dbReference type="InterPro" id="IPR039424">
    <property type="entry name" value="SBP_5"/>
</dbReference>
<dbReference type="SUPFAM" id="SSF53850">
    <property type="entry name" value="Periplasmic binding protein-like II"/>
    <property type="match status" value="1"/>
</dbReference>
<dbReference type="InterPro" id="IPR000914">
    <property type="entry name" value="SBP_5_dom"/>
</dbReference>
<gene>
    <name evidence="5" type="ORF">ACE1CC_22410</name>
</gene>
<dbReference type="Gene3D" id="3.40.190.10">
    <property type="entry name" value="Periplasmic binding protein-like II"/>
    <property type="match status" value="1"/>
</dbReference>
<evidence type="ECO:0000256" key="2">
    <source>
        <dbReference type="ARBA" id="ARBA00022448"/>
    </source>
</evidence>
<accession>A0ABV4X9Z2</accession>
<dbReference type="Gene3D" id="3.10.105.10">
    <property type="entry name" value="Dipeptide-binding Protein, Domain 3"/>
    <property type="match status" value="1"/>
</dbReference>
<comment type="similarity">
    <text evidence="1">Belongs to the bacterial solute-binding protein 5 family.</text>
</comment>
<sequence length="597" mass="68489">MYLSLSQLKKWIGWRKLLVGIIAIVIVIQGCNSALLTTKATQIPRLVSSERNDPETFNPVTSLDPHAVLGLIYEGMITQNGETGKLEPGIAKSWQISGDRQRIIFTLRPDVKWSDGEPLTADDVVFSFNEIYFNENIPNNVRDILRIGQKGQFPQVRKVNNYQVEFITPEPFTPILRYIGDVNLLPKHALKDTVNVTKREQKPKFLSIWGTDTPLEKIITNGPYRLLSFQPGERIILERNPYYWRKDSQGKTQPYIERIVIPIVGSTDNALMQFRSRGLDMVNITPDFFALMKREEKRGNFTVYNGGPAAVTHFITFNLNQATRNGKPVVDPIKSRWFNTLEFRQAIALSIDRTTMINNIFQGLGTPHDSPIYKQSPYYISPKEGLPVYNYNPDRAKQLLLQAGFKYNSQGKLEDADSNLVRFNLITSNDNSIRSQIGIHIKRDLANIGITVDFQLLTFNTLMTKLLNTLDWDAHILYFIGGNIEPDSTRNIWSVDGTLHTFNQNTFYGDPLKGRIIQDWEQKISDLYIQGSQELNDDKRREIYAQAQILAQENLPFIHLVNPLSFSAIRNDIKNIRFSGLSWRLWNVYELKIDRSS</sequence>
<name>A0ABV4X9Z2_9CYAN</name>